<feature type="compositionally biased region" description="Polar residues" evidence="1">
    <location>
        <begin position="68"/>
        <end position="77"/>
    </location>
</feature>
<dbReference type="EMBL" id="AE000516">
    <property type="protein sequence ID" value="AAK47413.1"/>
    <property type="molecule type" value="Genomic_DNA"/>
</dbReference>
<organism evidence="2 3">
    <name type="scientific">Mycobacterium tuberculosis (strain CDC 1551 / Oshkosh)</name>
    <dbReference type="NCBI Taxonomy" id="83331"/>
    <lineage>
        <taxon>Bacteria</taxon>
        <taxon>Bacillati</taxon>
        <taxon>Actinomycetota</taxon>
        <taxon>Actinomycetes</taxon>
        <taxon>Mycobacteriales</taxon>
        <taxon>Mycobacteriaceae</taxon>
        <taxon>Mycobacterium</taxon>
        <taxon>Mycobacterium tuberculosis complex</taxon>
    </lineage>
</organism>
<dbReference type="KEGG" id="mtc:MT3084"/>
<keyword evidence="3" id="KW-1185">Reference proteome</keyword>
<dbReference type="AlphaFoldDB" id="Q8VJ90"/>
<evidence type="ECO:0000313" key="2">
    <source>
        <dbReference type="EMBL" id="AAK47413.1"/>
    </source>
</evidence>
<reference evidence="2 3" key="1">
    <citation type="journal article" date="2002" name="J. Bacteriol.">
        <title>Whole-genome comparison of Mycobacterium tuberculosis clinical and laboratory strains.</title>
        <authorList>
            <person name="Fleischmann R.D."/>
            <person name="Alland D."/>
            <person name="Eisen J.A."/>
            <person name="Carpenter L."/>
            <person name="White O."/>
            <person name="Peterson J."/>
            <person name="DeBoy R."/>
            <person name="Dodson R."/>
            <person name="Gwinn M."/>
            <person name="Haft D."/>
            <person name="Hickey E."/>
            <person name="Kolonay J.F."/>
            <person name="Nelson W.C."/>
            <person name="Umayam L.A."/>
            <person name="Ermolaeva M."/>
            <person name="Salzberg S.L."/>
            <person name="Delcher A."/>
            <person name="Utterback T."/>
            <person name="Weidman J."/>
            <person name="Khouri H."/>
            <person name="Gill J."/>
            <person name="Mikula A."/>
            <person name="Bishai W."/>
            <person name="Jacobs Jr W.R.Jr."/>
            <person name="Venter J.C."/>
            <person name="Fraser C.M."/>
        </authorList>
    </citation>
    <scope>NUCLEOTIDE SEQUENCE [LARGE SCALE GENOMIC DNA]</scope>
    <source>
        <strain evidence="3">CDC 1551 / Oshkosh</strain>
    </source>
</reference>
<dbReference type="HOGENOM" id="CLU_1303785_0_0_11"/>
<accession>Q8VJ90</accession>
<sequence>MASRRVLPYGCCSTGQIRWPERCHRYGLGTRPELASVRCGSVAKVTAGNRSSVPSLSVARAQDPRWNRSPSMSSQRTARLPTSVRTVTPRSSASVRSRMIDADNATGMTNSGALTGQVSTGTSRPRVRNPTAKCAIGDTLITTGDVVATPASSHRLVGVEFASVTPPRKFAWDFAVPSRSRIKTDTADLTAELCEGYRRTLWTRPESPGCS</sequence>
<evidence type="ECO:0000313" key="3">
    <source>
        <dbReference type="Proteomes" id="UP000001020"/>
    </source>
</evidence>
<gene>
    <name evidence="2" type="ordered locus">MT3084</name>
</gene>
<name>Q8VJ90_MYCTO</name>
<dbReference type="Proteomes" id="UP000001020">
    <property type="component" value="Chromosome"/>
</dbReference>
<feature type="compositionally biased region" description="Polar residues" evidence="1">
    <location>
        <begin position="106"/>
        <end position="123"/>
    </location>
</feature>
<evidence type="ECO:0000256" key="1">
    <source>
        <dbReference type="SAM" id="MobiDB-lite"/>
    </source>
</evidence>
<proteinExistence type="predicted"/>
<protein>
    <submittedName>
        <fullName evidence="2">Uncharacterized protein</fullName>
    </submittedName>
</protein>
<feature type="region of interest" description="Disordered" evidence="1">
    <location>
        <begin position="61"/>
        <end position="130"/>
    </location>
</feature>
<feature type="compositionally biased region" description="Polar residues" evidence="1">
    <location>
        <begin position="83"/>
        <end position="95"/>
    </location>
</feature>